<dbReference type="PROSITE" id="PS51257">
    <property type="entry name" value="PROKAR_LIPOPROTEIN"/>
    <property type="match status" value="1"/>
</dbReference>
<keyword evidence="3" id="KW-1185">Reference proteome</keyword>
<evidence type="ECO:0008006" key="4">
    <source>
        <dbReference type="Google" id="ProtNLM"/>
    </source>
</evidence>
<dbReference type="Proteomes" id="UP000297407">
    <property type="component" value="Unassembled WGS sequence"/>
</dbReference>
<accession>A0A4Z0LB58</accession>
<dbReference type="OrthoDB" id="1490993at2"/>
<keyword evidence="1" id="KW-1133">Transmembrane helix</keyword>
<organism evidence="2 3">
    <name type="scientific">Flavobacterium humi</name>
    <dbReference type="NCBI Taxonomy" id="2562683"/>
    <lineage>
        <taxon>Bacteria</taxon>
        <taxon>Pseudomonadati</taxon>
        <taxon>Bacteroidota</taxon>
        <taxon>Flavobacteriia</taxon>
        <taxon>Flavobacteriales</taxon>
        <taxon>Flavobacteriaceae</taxon>
        <taxon>Flavobacterium</taxon>
    </lineage>
</organism>
<name>A0A4Z0LB58_9FLAO</name>
<comment type="caution">
    <text evidence="2">The sequence shown here is derived from an EMBL/GenBank/DDBJ whole genome shotgun (WGS) entry which is preliminary data.</text>
</comment>
<dbReference type="AlphaFoldDB" id="A0A4Z0LB58"/>
<sequence>MTLNRYGYILSNGVTMLAMGLLIVSFLSCKTIKVTAIDPVVKNEINYIPYYLKVYEADSLFLTNNYQRSYEILDSLFQHYEPLNMEGYFEYSAYIATSVLTHHLKDIDKKIRKGYADFGHISISHKNSFDFYDSIMKTSKLTETEIRILKLEHSKKINLDLRQKIVIMSEEDQAPRIDYNTDKIKFYQEKHKIEIEDIISKYGYPNYKVIGDVSYSDGTDKIYKSVSFTTIFLHQDMNVKEKYLPMMLEGVKKGTFLPADYAAIFDKSIWQSTSEKNNPQQLYGTFPKLNLKYPKKINTIRKSIGLPHLGYEVWRYNQIFEEKVNTN</sequence>
<feature type="transmembrane region" description="Helical" evidence="1">
    <location>
        <begin position="6"/>
        <end position="27"/>
    </location>
</feature>
<dbReference type="EMBL" id="SRLH01000002">
    <property type="protein sequence ID" value="TGD58957.1"/>
    <property type="molecule type" value="Genomic_DNA"/>
</dbReference>
<evidence type="ECO:0000313" key="3">
    <source>
        <dbReference type="Proteomes" id="UP000297407"/>
    </source>
</evidence>
<gene>
    <name evidence="2" type="ORF">E4635_03655</name>
</gene>
<reference evidence="2 3" key="1">
    <citation type="submission" date="2019-04" db="EMBL/GenBank/DDBJ databases">
        <title>Flavobacterium sp. strain DS2-A Genome sequencing and assembly.</title>
        <authorList>
            <person name="Kim I."/>
        </authorList>
    </citation>
    <scope>NUCLEOTIDE SEQUENCE [LARGE SCALE GENOMIC DNA]</scope>
    <source>
        <strain evidence="2 3">DS2-A</strain>
    </source>
</reference>
<proteinExistence type="predicted"/>
<protein>
    <recommendedName>
        <fullName evidence="4">Lipoprotein</fullName>
    </recommendedName>
</protein>
<keyword evidence="1" id="KW-0472">Membrane</keyword>
<keyword evidence="1" id="KW-0812">Transmembrane</keyword>
<evidence type="ECO:0000313" key="2">
    <source>
        <dbReference type="EMBL" id="TGD58957.1"/>
    </source>
</evidence>
<dbReference type="RefSeq" id="WP_135525267.1">
    <property type="nucleotide sequence ID" value="NZ_SRLH01000002.1"/>
</dbReference>
<evidence type="ECO:0000256" key="1">
    <source>
        <dbReference type="SAM" id="Phobius"/>
    </source>
</evidence>